<dbReference type="AlphaFoldDB" id="A0A157PFM5"/>
<dbReference type="KEGG" id="btrm:SAMEA390648701856"/>
<dbReference type="STRING" id="123899.SAMEA3906487_01856"/>
<evidence type="ECO:0000313" key="4">
    <source>
        <dbReference type="EMBL" id="SAI69603.1"/>
    </source>
</evidence>
<evidence type="ECO:0000256" key="1">
    <source>
        <dbReference type="RuleBase" id="RU003494"/>
    </source>
</evidence>
<dbReference type="PROSITE" id="PS50404">
    <property type="entry name" value="GST_NTER"/>
    <property type="match status" value="1"/>
</dbReference>
<dbReference type="PATRIC" id="fig|123899.6.peg.1844"/>
<dbReference type="RefSeq" id="WP_033535487.1">
    <property type="nucleotide sequence ID" value="NZ_CP016340.1"/>
</dbReference>
<dbReference type="Gene3D" id="3.40.30.10">
    <property type="entry name" value="Glutaredoxin"/>
    <property type="match status" value="1"/>
</dbReference>
<dbReference type="SFLD" id="SFLDG00358">
    <property type="entry name" value="Main_(cytGST)"/>
    <property type="match status" value="1"/>
</dbReference>
<evidence type="ECO:0000313" key="5">
    <source>
        <dbReference type="Proteomes" id="UP000076825"/>
    </source>
</evidence>
<protein>
    <submittedName>
        <fullName evidence="4">Glutathione S-transferase</fullName>
        <ecNumber evidence="4">2.5.1.18</ecNumber>
    </submittedName>
</protein>
<keyword evidence="5" id="KW-1185">Reference proteome</keyword>
<evidence type="ECO:0000259" key="2">
    <source>
        <dbReference type="PROSITE" id="PS50404"/>
    </source>
</evidence>
<comment type="similarity">
    <text evidence="1">Belongs to the GST superfamily.</text>
</comment>
<reference evidence="4 5" key="1">
    <citation type="submission" date="2016-04" db="EMBL/GenBank/DDBJ databases">
        <authorList>
            <consortium name="Pathogen Informatics"/>
        </authorList>
    </citation>
    <scope>NUCLEOTIDE SEQUENCE [LARGE SCALE GENOMIC DNA]</scope>
    <source>
        <strain evidence="4 5">H044680328</strain>
    </source>
</reference>
<sequence length="208" mass="23298">MITLYDHPRSGNCYKVRLFLSLIGQPCRREFIDVLARKNQTEEFERVSAFRQVPAIEEDGLAIWDSHAILLYLAQKYAPQWLAPLADCGQMYAWISVSTNEIANSLQPLRLTRVVSNAEAAHHLGVSEALLDLEGLQRRTARVLGLMERRLTGRDWLAGGPTVADIDCYGYLSLAEEAGIDMAAYPALAAWRRRIEQLPGYVPPGQDA</sequence>
<name>A0A157PFM5_9BORD</name>
<dbReference type="Gene3D" id="1.20.1050.10">
    <property type="match status" value="1"/>
</dbReference>
<dbReference type="InterPro" id="IPR036282">
    <property type="entry name" value="Glutathione-S-Trfase_C_sf"/>
</dbReference>
<dbReference type="InterPro" id="IPR010987">
    <property type="entry name" value="Glutathione-S-Trfase_C-like"/>
</dbReference>
<dbReference type="PROSITE" id="PS50405">
    <property type="entry name" value="GST_CTER"/>
    <property type="match status" value="1"/>
</dbReference>
<dbReference type="eggNOG" id="COG0625">
    <property type="taxonomic scope" value="Bacteria"/>
</dbReference>
<dbReference type="GO" id="GO:0004364">
    <property type="term" value="F:glutathione transferase activity"/>
    <property type="evidence" value="ECO:0007669"/>
    <property type="project" value="UniProtKB-EC"/>
</dbReference>
<dbReference type="Proteomes" id="UP000076825">
    <property type="component" value="Chromosome 1"/>
</dbReference>
<dbReference type="InterPro" id="IPR004046">
    <property type="entry name" value="GST_C"/>
</dbReference>
<dbReference type="EC" id="2.5.1.18" evidence="4"/>
<accession>A0A157PFM5</accession>
<dbReference type="CDD" id="cd03056">
    <property type="entry name" value="GST_N_4"/>
    <property type="match status" value="1"/>
</dbReference>
<dbReference type="PANTHER" id="PTHR44051">
    <property type="entry name" value="GLUTATHIONE S-TRANSFERASE-RELATED"/>
    <property type="match status" value="1"/>
</dbReference>
<keyword evidence="4" id="KW-0808">Transferase</keyword>
<dbReference type="Pfam" id="PF00043">
    <property type="entry name" value="GST_C"/>
    <property type="match status" value="1"/>
</dbReference>
<dbReference type="GeneID" id="56590863"/>
<proteinExistence type="inferred from homology"/>
<dbReference type="Pfam" id="PF02798">
    <property type="entry name" value="GST_N"/>
    <property type="match status" value="1"/>
</dbReference>
<dbReference type="OrthoDB" id="9797500at2"/>
<dbReference type="InterPro" id="IPR040079">
    <property type="entry name" value="Glutathione_S-Trfase"/>
</dbReference>
<dbReference type="InterPro" id="IPR004045">
    <property type="entry name" value="Glutathione_S-Trfase_N"/>
</dbReference>
<feature type="domain" description="GST C-terminal" evidence="3">
    <location>
        <begin position="88"/>
        <end position="208"/>
    </location>
</feature>
<gene>
    <name evidence="4" type="primary">yfcG</name>
    <name evidence="4" type="ORF">SAMEA3906487_01856</name>
</gene>
<feature type="domain" description="GST N-terminal" evidence="2">
    <location>
        <begin position="1"/>
        <end position="81"/>
    </location>
</feature>
<dbReference type="PANTHER" id="PTHR44051:SF2">
    <property type="entry name" value="HYPOTHETICAL GLUTATHIONE S-TRANSFERASE LIKE PROTEIN"/>
    <property type="match status" value="1"/>
</dbReference>
<evidence type="ECO:0000259" key="3">
    <source>
        <dbReference type="PROSITE" id="PS50405"/>
    </source>
</evidence>
<dbReference type="SUPFAM" id="SSF47616">
    <property type="entry name" value="GST C-terminal domain-like"/>
    <property type="match status" value="1"/>
</dbReference>
<organism evidence="4 5">
    <name type="scientific">Bordetella trematum</name>
    <dbReference type="NCBI Taxonomy" id="123899"/>
    <lineage>
        <taxon>Bacteria</taxon>
        <taxon>Pseudomonadati</taxon>
        <taxon>Pseudomonadota</taxon>
        <taxon>Betaproteobacteria</taxon>
        <taxon>Burkholderiales</taxon>
        <taxon>Alcaligenaceae</taxon>
        <taxon>Bordetella</taxon>
    </lineage>
</organism>
<dbReference type="InterPro" id="IPR036249">
    <property type="entry name" value="Thioredoxin-like_sf"/>
</dbReference>
<dbReference type="SFLD" id="SFLDS00019">
    <property type="entry name" value="Glutathione_Transferase_(cytos"/>
    <property type="match status" value="1"/>
</dbReference>
<dbReference type="SUPFAM" id="SSF52833">
    <property type="entry name" value="Thioredoxin-like"/>
    <property type="match status" value="1"/>
</dbReference>
<dbReference type="EMBL" id="LT546645">
    <property type="protein sequence ID" value="SAI69603.1"/>
    <property type="molecule type" value="Genomic_DNA"/>
</dbReference>